<evidence type="ECO:0000256" key="2">
    <source>
        <dbReference type="ARBA" id="ARBA00005182"/>
    </source>
</evidence>
<evidence type="ECO:0000256" key="4">
    <source>
        <dbReference type="ARBA" id="ARBA00022475"/>
    </source>
</evidence>
<dbReference type="PIRSF" id="PIRSF500217">
    <property type="entry name" value="AlgI"/>
    <property type="match status" value="1"/>
</dbReference>
<feature type="transmembrane region" description="Helical" evidence="10">
    <location>
        <begin position="6"/>
        <end position="22"/>
    </location>
</feature>
<organism evidence="11 12">
    <name type="scientific">Marinihelvus fidelis</name>
    <dbReference type="NCBI Taxonomy" id="2613842"/>
    <lineage>
        <taxon>Bacteria</taxon>
        <taxon>Pseudomonadati</taxon>
        <taxon>Pseudomonadota</taxon>
        <taxon>Gammaproteobacteria</taxon>
        <taxon>Chromatiales</taxon>
        <taxon>Wenzhouxiangellaceae</taxon>
        <taxon>Marinihelvus</taxon>
    </lineage>
</organism>
<comment type="pathway">
    <text evidence="2 9">Glycan biosynthesis; alginate biosynthesis.</text>
</comment>
<feature type="transmembrane region" description="Helical" evidence="10">
    <location>
        <begin position="359"/>
        <end position="379"/>
    </location>
</feature>
<feature type="transmembrane region" description="Helical" evidence="10">
    <location>
        <begin position="29"/>
        <end position="55"/>
    </location>
</feature>
<dbReference type="InterPro" id="IPR028362">
    <property type="entry name" value="AlgI"/>
</dbReference>
<dbReference type="PANTHER" id="PTHR13285:SF18">
    <property type="entry name" value="PROTEIN-CYSTEINE N-PALMITOYLTRANSFERASE RASP"/>
    <property type="match status" value="1"/>
</dbReference>
<evidence type="ECO:0000256" key="5">
    <source>
        <dbReference type="ARBA" id="ARBA00022692"/>
    </source>
</evidence>
<dbReference type="InterPro" id="IPR024194">
    <property type="entry name" value="Ac/AlaTfrase_AlgI/DltB"/>
</dbReference>
<dbReference type="Pfam" id="PF03062">
    <property type="entry name" value="MBOAT"/>
    <property type="match status" value="1"/>
</dbReference>
<keyword evidence="4 9" id="KW-1003">Cell membrane</keyword>
<dbReference type="Proteomes" id="UP000325372">
    <property type="component" value="Unassembled WGS sequence"/>
</dbReference>
<name>A0A5N0TG00_9GAMM</name>
<evidence type="ECO:0000256" key="10">
    <source>
        <dbReference type="SAM" id="Phobius"/>
    </source>
</evidence>
<evidence type="ECO:0000256" key="3">
    <source>
        <dbReference type="ARBA" id="ARBA00010323"/>
    </source>
</evidence>
<feature type="transmembrane region" description="Helical" evidence="10">
    <location>
        <begin position="455"/>
        <end position="474"/>
    </location>
</feature>
<evidence type="ECO:0000256" key="9">
    <source>
        <dbReference type="PIRNR" id="PIRNR016636"/>
    </source>
</evidence>
<comment type="caution">
    <text evidence="11">The sequence shown here is derived from an EMBL/GenBank/DDBJ whole genome shotgun (WGS) entry which is preliminary data.</text>
</comment>
<keyword evidence="7 10" id="KW-1133">Transmembrane helix</keyword>
<feature type="transmembrane region" description="Helical" evidence="10">
    <location>
        <begin position="416"/>
        <end position="435"/>
    </location>
</feature>
<keyword evidence="6 9" id="KW-0016">Alginate biosynthesis</keyword>
<keyword evidence="9" id="KW-0012">Acyltransferase</keyword>
<feature type="transmembrane region" description="Helical" evidence="10">
    <location>
        <begin position="75"/>
        <end position="94"/>
    </location>
</feature>
<evidence type="ECO:0000256" key="7">
    <source>
        <dbReference type="ARBA" id="ARBA00022989"/>
    </source>
</evidence>
<keyword evidence="12" id="KW-1185">Reference proteome</keyword>
<proteinExistence type="inferred from homology"/>
<protein>
    <recommendedName>
        <fullName evidence="9">Probable alginate O-acetylase</fullName>
        <ecNumber evidence="9">2.3.1.-</ecNumber>
    </recommendedName>
</protein>
<keyword evidence="9" id="KW-0808">Transferase</keyword>
<accession>A0A5N0TG00</accession>
<evidence type="ECO:0000256" key="6">
    <source>
        <dbReference type="ARBA" id="ARBA00022841"/>
    </source>
</evidence>
<feature type="transmembrane region" description="Helical" evidence="10">
    <location>
        <begin position="306"/>
        <end position="323"/>
    </location>
</feature>
<reference evidence="11 12" key="1">
    <citation type="submission" date="2019-09" db="EMBL/GenBank/DDBJ databases">
        <title>Wenzhouxiangella sp. Genome sequencing and assembly.</title>
        <authorList>
            <person name="Zhang R."/>
        </authorList>
    </citation>
    <scope>NUCLEOTIDE SEQUENCE [LARGE SCALE GENOMIC DNA]</scope>
    <source>
        <strain evidence="11 12">W260</strain>
    </source>
</reference>
<feature type="transmembrane region" description="Helical" evidence="10">
    <location>
        <begin position="115"/>
        <end position="137"/>
    </location>
</feature>
<dbReference type="EC" id="2.3.1.-" evidence="9"/>
<dbReference type="PIRSF" id="PIRSF016636">
    <property type="entry name" value="AlgI_DltB"/>
    <property type="match status" value="1"/>
</dbReference>
<dbReference type="UniPathway" id="UPA00286"/>
<evidence type="ECO:0000313" key="11">
    <source>
        <dbReference type="EMBL" id="KAA9134083.1"/>
    </source>
</evidence>
<dbReference type="InterPro" id="IPR051085">
    <property type="entry name" value="MB_O-acyltransferase"/>
</dbReference>
<dbReference type="GO" id="GO:0005886">
    <property type="term" value="C:plasma membrane"/>
    <property type="evidence" value="ECO:0007669"/>
    <property type="project" value="UniProtKB-SubCell"/>
</dbReference>
<dbReference type="InterPro" id="IPR004299">
    <property type="entry name" value="MBOAT_fam"/>
</dbReference>
<dbReference type="GO" id="GO:0016746">
    <property type="term" value="F:acyltransferase activity"/>
    <property type="evidence" value="ECO:0007669"/>
    <property type="project" value="UniProtKB-KW"/>
</dbReference>
<evidence type="ECO:0000313" key="12">
    <source>
        <dbReference type="Proteomes" id="UP000325372"/>
    </source>
</evidence>
<sequence>MLFNSVQFLVFFTVVAGVYFFLPRRGKLVFLLLASYWFYMSWKVEYALLIVISTLVDYWVALGLFRADSRAKKRWLLVLSLFTNLGILFTFKYFNFISASFQDLVNLFDASYQSPVLKVLLPVGISFYTFQTLSYTIDVYRGDREPERNLLVFALYVSFFPQLVAGPIERSTHLLPQFHTDKRFEWSRLTSGFALVLWGYFLKLVIADQLGPYVDEVFGSPRGYSGGHFLLASYFFAFQIFGDFAGYSCIAIGVARMLGYDLMENFRRPYFSRSVREFWTRWHISLSSWFRDYLYIPLGGNRRRQARNLLNVMLVFVISGLWHGANWTFVAWGALHGAYLVAGRWLTPPGARDGKRSGLMNLVNVFITFNLVVFAWIFFRAESLSDAWYIVTHLADFPAINAGYLANVVLPFTNDYSSISMFASCLFFIGVMEAVHGLQEHGNNSLTRLWARSGLFRAACLVVLLNVILLFGNFDSNSFIYFQF</sequence>
<dbReference type="PANTHER" id="PTHR13285">
    <property type="entry name" value="ACYLTRANSFERASE"/>
    <property type="match status" value="1"/>
</dbReference>
<evidence type="ECO:0000256" key="1">
    <source>
        <dbReference type="ARBA" id="ARBA00004651"/>
    </source>
</evidence>
<gene>
    <name evidence="11" type="ORF">F3N42_00600</name>
</gene>
<dbReference type="AlphaFoldDB" id="A0A5N0TG00"/>
<feature type="transmembrane region" description="Helical" evidence="10">
    <location>
        <begin position="231"/>
        <end position="258"/>
    </location>
</feature>
<comment type="subcellular location">
    <subcellularLocation>
        <location evidence="9">Cell inner membrane</location>
    </subcellularLocation>
    <subcellularLocation>
        <location evidence="1">Cell membrane</location>
        <topology evidence="1">Multi-pass membrane protein</topology>
    </subcellularLocation>
</comment>
<dbReference type="GO" id="GO:0042121">
    <property type="term" value="P:alginic acid biosynthetic process"/>
    <property type="evidence" value="ECO:0007669"/>
    <property type="project" value="UniProtKB-UniRule"/>
</dbReference>
<dbReference type="RefSeq" id="WP_150862433.1">
    <property type="nucleotide sequence ID" value="NZ_VYXP01000001.1"/>
</dbReference>
<evidence type="ECO:0000256" key="8">
    <source>
        <dbReference type="ARBA" id="ARBA00023136"/>
    </source>
</evidence>
<comment type="similarity">
    <text evidence="3 9">Belongs to the membrane-bound acyltransferase family.</text>
</comment>
<keyword evidence="9" id="KW-0997">Cell inner membrane</keyword>
<keyword evidence="8 9" id="KW-0472">Membrane</keyword>
<dbReference type="EMBL" id="VYXP01000001">
    <property type="protein sequence ID" value="KAA9134083.1"/>
    <property type="molecule type" value="Genomic_DNA"/>
</dbReference>
<keyword evidence="5 9" id="KW-0812">Transmembrane</keyword>
<feature type="transmembrane region" description="Helical" evidence="10">
    <location>
        <begin position="189"/>
        <end position="211"/>
    </location>
</feature>